<gene>
    <name evidence="2" type="ORF">RCL2_002528700</name>
</gene>
<evidence type="ECO:0000256" key="1">
    <source>
        <dbReference type="SAM" id="MobiDB-lite"/>
    </source>
</evidence>
<evidence type="ECO:0000313" key="2">
    <source>
        <dbReference type="EMBL" id="GES98751.1"/>
    </source>
</evidence>
<organism evidence="2 3">
    <name type="scientific">Rhizophagus clarus</name>
    <dbReference type="NCBI Taxonomy" id="94130"/>
    <lineage>
        <taxon>Eukaryota</taxon>
        <taxon>Fungi</taxon>
        <taxon>Fungi incertae sedis</taxon>
        <taxon>Mucoromycota</taxon>
        <taxon>Glomeromycotina</taxon>
        <taxon>Glomeromycetes</taxon>
        <taxon>Glomerales</taxon>
        <taxon>Glomeraceae</taxon>
        <taxon>Rhizophagus</taxon>
    </lineage>
</organism>
<sequence>MKSKPKSKNSDDKDNEEELQPRKDANVNKCLLAKSKMEYQMNASKQPTQYQYNFQIAKGCDNKNDHSCPIQSIRY</sequence>
<dbReference type="Proteomes" id="UP000615446">
    <property type="component" value="Unassembled WGS sequence"/>
</dbReference>
<evidence type="ECO:0000313" key="3">
    <source>
        <dbReference type="Proteomes" id="UP000615446"/>
    </source>
</evidence>
<comment type="caution">
    <text evidence="2">The sequence shown here is derived from an EMBL/GenBank/DDBJ whole genome shotgun (WGS) entry which is preliminary data.</text>
</comment>
<reference evidence="2" key="1">
    <citation type="submission" date="2019-10" db="EMBL/GenBank/DDBJ databases">
        <title>Conservation and host-specific expression of non-tandemly repeated heterogenous ribosome RNA gene in arbuscular mycorrhizal fungi.</title>
        <authorList>
            <person name="Maeda T."/>
            <person name="Kobayashi Y."/>
            <person name="Nakagawa T."/>
            <person name="Ezawa T."/>
            <person name="Yamaguchi K."/>
            <person name="Bino T."/>
            <person name="Nishimoto Y."/>
            <person name="Shigenobu S."/>
            <person name="Kawaguchi M."/>
        </authorList>
    </citation>
    <scope>NUCLEOTIDE SEQUENCE</scope>
    <source>
        <strain evidence="2">HR1</strain>
    </source>
</reference>
<protein>
    <submittedName>
        <fullName evidence="2">Uncharacterized protein</fullName>
    </submittedName>
</protein>
<name>A0A8H3R0F0_9GLOM</name>
<dbReference type="AlphaFoldDB" id="A0A8H3R0F0"/>
<feature type="region of interest" description="Disordered" evidence="1">
    <location>
        <begin position="1"/>
        <end position="27"/>
    </location>
</feature>
<accession>A0A8H3R0F0</accession>
<proteinExistence type="predicted"/>
<dbReference type="EMBL" id="BLAL01000274">
    <property type="protein sequence ID" value="GES98751.1"/>
    <property type="molecule type" value="Genomic_DNA"/>
</dbReference>